<dbReference type="PANTHER" id="PTHR34070:SF1">
    <property type="entry name" value="DNA ALKYLATION REPAIR PROTEIN"/>
    <property type="match status" value="1"/>
</dbReference>
<evidence type="ECO:0000313" key="1">
    <source>
        <dbReference type="EMBL" id="PXA64136.1"/>
    </source>
</evidence>
<dbReference type="AlphaFoldDB" id="A0A2V3DP73"/>
<protein>
    <submittedName>
        <fullName evidence="1">DNA alkylation repair protein</fullName>
    </submittedName>
</protein>
<dbReference type="InterPro" id="IPR014825">
    <property type="entry name" value="DNA_alkylation"/>
</dbReference>
<sequence>MPPNEGFLAALRPALDLAAIPGKAEGMAAYMKSSMPFKGVPSPMVRQSVRELAKTHPFNSLAELAGTCMTLWNDAAHREERYAAIMLTDSRLGRGEQALLPFYTLVIETGQWWDFVDAVAPRICELLQKDRTLMEPLLRQWSQHNNLWFRRAAIISQLPAKNATDTQLLSDVIAVNTADKDFFIRKAIGWALRQYARSDPDWVRGYVAAHENLSPLSRREALKHLG</sequence>
<organism evidence="1 2">
    <name type="scientific">Arthrobacter psychrochitiniphilus</name>
    <dbReference type="NCBI Taxonomy" id="291045"/>
    <lineage>
        <taxon>Bacteria</taxon>
        <taxon>Bacillati</taxon>
        <taxon>Actinomycetota</taxon>
        <taxon>Actinomycetes</taxon>
        <taxon>Micrococcales</taxon>
        <taxon>Micrococcaceae</taxon>
        <taxon>Arthrobacter</taxon>
    </lineage>
</organism>
<dbReference type="PANTHER" id="PTHR34070">
    <property type="entry name" value="ARMADILLO-TYPE FOLD"/>
    <property type="match status" value="1"/>
</dbReference>
<gene>
    <name evidence="1" type="ORF">CVS29_16700</name>
</gene>
<dbReference type="Pfam" id="PF08713">
    <property type="entry name" value="DNA_alkylation"/>
    <property type="match status" value="1"/>
</dbReference>
<dbReference type="Proteomes" id="UP000246303">
    <property type="component" value="Unassembled WGS sequence"/>
</dbReference>
<accession>A0A2V3DP73</accession>
<keyword evidence="2" id="KW-1185">Reference proteome</keyword>
<comment type="caution">
    <text evidence="1">The sequence shown here is derived from an EMBL/GenBank/DDBJ whole genome shotgun (WGS) entry which is preliminary data.</text>
</comment>
<dbReference type="SUPFAM" id="SSF48371">
    <property type="entry name" value="ARM repeat"/>
    <property type="match status" value="1"/>
</dbReference>
<reference evidence="1 2" key="1">
    <citation type="submission" date="2018-05" db="EMBL/GenBank/DDBJ databases">
        <title>Genetic diversity of glacier-inhabiting Cryobacterium bacteria in China and description of Cryobacterium mengkeensis sp. nov. and Arthrobacter glacialis sp. nov.</title>
        <authorList>
            <person name="Liu Q."/>
            <person name="Xin Y.-H."/>
        </authorList>
    </citation>
    <scope>NUCLEOTIDE SEQUENCE [LARGE SCALE GENOMIC DNA]</scope>
    <source>
        <strain evidence="1 2">GP3</strain>
    </source>
</reference>
<dbReference type="CDD" id="cd07064">
    <property type="entry name" value="AlkD_like_1"/>
    <property type="match status" value="1"/>
</dbReference>
<dbReference type="EMBL" id="QHLZ01000015">
    <property type="protein sequence ID" value="PXA64136.1"/>
    <property type="molecule type" value="Genomic_DNA"/>
</dbReference>
<dbReference type="InterPro" id="IPR016024">
    <property type="entry name" value="ARM-type_fold"/>
</dbReference>
<dbReference type="OrthoDB" id="9775346at2"/>
<evidence type="ECO:0000313" key="2">
    <source>
        <dbReference type="Proteomes" id="UP000246303"/>
    </source>
</evidence>
<name>A0A2V3DP73_9MICC</name>
<dbReference type="Gene3D" id="1.25.10.90">
    <property type="match status" value="1"/>
</dbReference>
<proteinExistence type="predicted"/>